<evidence type="ECO:0008006" key="4">
    <source>
        <dbReference type="Google" id="ProtNLM"/>
    </source>
</evidence>
<accession>A0A8B6XCA4</accession>
<protein>
    <recommendedName>
        <fullName evidence="4">PEP-CTERM protein-sorting domain-containing protein</fullName>
    </recommendedName>
</protein>
<name>A0A8B6XCA4_9BURK</name>
<reference evidence="3" key="1">
    <citation type="submission" date="2025-08" db="UniProtKB">
        <authorList>
            <consortium name="RefSeq"/>
        </authorList>
    </citation>
    <scope>IDENTIFICATION</scope>
</reference>
<evidence type="ECO:0000256" key="1">
    <source>
        <dbReference type="SAM" id="SignalP"/>
    </source>
</evidence>
<keyword evidence="1" id="KW-0732">Signal</keyword>
<evidence type="ECO:0000313" key="3">
    <source>
        <dbReference type="RefSeq" id="WP_156924303.1"/>
    </source>
</evidence>
<dbReference type="Proteomes" id="UP000675920">
    <property type="component" value="Unplaced"/>
</dbReference>
<feature type="signal peptide" evidence="1">
    <location>
        <begin position="1"/>
        <end position="23"/>
    </location>
</feature>
<keyword evidence="2" id="KW-1185">Reference proteome</keyword>
<feature type="chain" id="PRO_5034207078" description="PEP-CTERM protein-sorting domain-containing protein" evidence="1">
    <location>
        <begin position="24"/>
        <end position="199"/>
    </location>
</feature>
<proteinExistence type="predicted"/>
<sequence length="199" mass="20085">MRMPMKKGAAALLLALAGAGAQAATTPLSLDYTVTELTPGSYSYTFNLVLTNASGSWASGQQWDWITFGEYNAASSPTGFGSNWTWTGTPAGTTTYTSVGGHAGPALTIGVSGALPGWAPTAVGDSLTWSGTSSVLLTQGNLHWSTVVIGSGATAANFATATQVAAVPEPTSAAFIAVGLLGLGLRSKLRRGRAATITA</sequence>
<organism evidence="2 3">
    <name type="scientific">Derxia gummosa DSM 723</name>
    <dbReference type="NCBI Taxonomy" id="1121388"/>
    <lineage>
        <taxon>Bacteria</taxon>
        <taxon>Pseudomonadati</taxon>
        <taxon>Pseudomonadota</taxon>
        <taxon>Betaproteobacteria</taxon>
        <taxon>Burkholderiales</taxon>
        <taxon>Alcaligenaceae</taxon>
        <taxon>Derxia</taxon>
    </lineage>
</organism>
<dbReference type="RefSeq" id="WP_156924303.1">
    <property type="nucleotide sequence ID" value="NZ_AXWS01000007.1"/>
</dbReference>
<dbReference type="OrthoDB" id="9154937at2"/>
<dbReference type="AlphaFoldDB" id="A0A8B6XCA4"/>
<evidence type="ECO:0000313" key="2">
    <source>
        <dbReference type="Proteomes" id="UP000675920"/>
    </source>
</evidence>